<name>A0A5C3E992_9BASI</name>
<dbReference type="InterPro" id="IPR029058">
    <property type="entry name" value="AB_hydrolase_fold"/>
</dbReference>
<protein>
    <recommendedName>
        <fullName evidence="3">Alpha/beta hydrolase fold-3 domain-containing protein</fullName>
    </recommendedName>
</protein>
<dbReference type="InterPro" id="IPR013094">
    <property type="entry name" value="AB_hydrolase_3"/>
</dbReference>
<proteinExistence type="predicted"/>
<reference evidence="4 5" key="1">
    <citation type="submission" date="2018-03" db="EMBL/GenBank/DDBJ databases">
        <authorList>
            <person name="Guldener U."/>
        </authorList>
    </citation>
    <scope>NUCLEOTIDE SEQUENCE [LARGE SCALE GENOMIC DNA]</scope>
    <source>
        <strain evidence="4 5">NBRC100155</strain>
    </source>
</reference>
<dbReference type="EMBL" id="OOIN01000013">
    <property type="protein sequence ID" value="SPO26217.1"/>
    <property type="molecule type" value="Genomic_DNA"/>
</dbReference>
<feature type="domain" description="Alpha/beta hydrolase fold-3" evidence="3">
    <location>
        <begin position="93"/>
        <end position="247"/>
    </location>
</feature>
<evidence type="ECO:0000259" key="3">
    <source>
        <dbReference type="Pfam" id="PF07859"/>
    </source>
</evidence>
<feature type="region of interest" description="Disordered" evidence="2">
    <location>
        <begin position="1"/>
        <end position="48"/>
    </location>
</feature>
<dbReference type="InterPro" id="IPR050300">
    <property type="entry name" value="GDXG_lipolytic_enzyme"/>
</dbReference>
<dbReference type="GO" id="GO:0016787">
    <property type="term" value="F:hydrolase activity"/>
    <property type="evidence" value="ECO:0007669"/>
    <property type="project" value="UniProtKB-KW"/>
</dbReference>
<evidence type="ECO:0000256" key="1">
    <source>
        <dbReference type="ARBA" id="ARBA00022801"/>
    </source>
</evidence>
<dbReference type="Pfam" id="PF07859">
    <property type="entry name" value="Abhydrolase_3"/>
    <property type="match status" value="1"/>
</dbReference>
<sequence length="289" mass="31420">MSLASSQANASTGFQLLSNPTNPSLPKSPPPSNSSEQEASPIPKLPNRTVLNWHGSGYVVDRFGADADTNRWLVEALSNATVVDGDYPWFDGNLVVKGHSAGANFALDLASRSIALSLGLTAEEYSTIKACVTLYPPTDASIPLIEKKTNENGELPGIPMSALSYQIMQFFFGAYLGWDPEYQQKMAKDPRVSPALAPLDSFEVPCYIIACEHDPLGEEAKQFAEKLVQHDSNKHALYFAKGVGHSYETRIPDVRAEGVLDVPGGKAKVESYEKMVEFIRKNVATVKLA</sequence>
<dbReference type="OrthoDB" id="408631at2759"/>
<evidence type="ECO:0000256" key="2">
    <source>
        <dbReference type="SAM" id="MobiDB-lite"/>
    </source>
</evidence>
<evidence type="ECO:0000313" key="4">
    <source>
        <dbReference type="EMBL" id="SPO26217.1"/>
    </source>
</evidence>
<dbReference type="AlphaFoldDB" id="A0A5C3E992"/>
<organism evidence="4 5">
    <name type="scientific">Ustilago trichophora</name>
    <dbReference type="NCBI Taxonomy" id="86804"/>
    <lineage>
        <taxon>Eukaryota</taxon>
        <taxon>Fungi</taxon>
        <taxon>Dikarya</taxon>
        <taxon>Basidiomycota</taxon>
        <taxon>Ustilaginomycotina</taxon>
        <taxon>Ustilaginomycetes</taxon>
        <taxon>Ustilaginales</taxon>
        <taxon>Ustilaginaceae</taxon>
        <taxon>Ustilago</taxon>
    </lineage>
</organism>
<dbReference type="SUPFAM" id="SSF53474">
    <property type="entry name" value="alpha/beta-Hydrolases"/>
    <property type="match status" value="1"/>
</dbReference>
<keyword evidence="5" id="KW-1185">Reference proteome</keyword>
<dbReference type="Gene3D" id="3.40.50.1820">
    <property type="entry name" value="alpha/beta hydrolase"/>
    <property type="match status" value="1"/>
</dbReference>
<dbReference type="PANTHER" id="PTHR48081">
    <property type="entry name" value="AB HYDROLASE SUPERFAMILY PROTEIN C4A8.06C"/>
    <property type="match status" value="1"/>
</dbReference>
<evidence type="ECO:0000313" key="5">
    <source>
        <dbReference type="Proteomes" id="UP000324022"/>
    </source>
</evidence>
<dbReference type="Proteomes" id="UP000324022">
    <property type="component" value="Unassembled WGS sequence"/>
</dbReference>
<dbReference type="PANTHER" id="PTHR48081:SF8">
    <property type="entry name" value="ALPHA_BETA HYDROLASE FOLD-3 DOMAIN-CONTAINING PROTEIN-RELATED"/>
    <property type="match status" value="1"/>
</dbReference>
<keyword evidence="1" id="KW-0378">Hydrolase</keyword>
<gene>
    <name evidence="4" type="ORF">UTRI_02493</name>
</gene>
<accession>A0A5C3E992</accession>
<feature type="compositionally biased region" description="Polar residues" evidence="2">
    <location>
        <begin position="1"/>
        <end position="15"/>
    </location>
</feature>
<feature type="compositionally biased region" description="Low complexity" evidence="2">
    <location>
        <begin position="16"/>
        <end position="25"/>
    </location>
</feature>